<dbReference type="Gene3D" id="3.30.70.20">
    <property type="match status" value="1"/>
</dbReference>
<dbReference type="PANTHER" id="PTHR43063">
    <property type="entry name" value="4FE-4S CLUSTER CONTAINING PARA FAMILY ATPASE PROTEIN"/>
    <property type="match status" value="1"/>
</dbReference>
<dbReference type="CDD" id="cd03110">
    <property type="entry name" value="SIMIBI_bact_arch"/>
    <property type="match status" value="1"/>
</dbReference>
<feature type="domain" description="4Fe-4S ferredoxin-type" evidence="4">
    <location>
        <begin position="61"/>
        <end position="90"/>
    </location>
</feature>
<dbReference type="InterPro" id="IPR027417">
    <property type="entry name" value="P-loop_NTPase"/>
</dbReference>
<dbReference type="InterPro" id="IPR017900">
    <property type="entry name" value="4Fe4S_Fe_S_CS"/>
</dbReference>
<keyword evidence="1" id="KW-0479">Metal-binding</keyword>
<dbReference type="Proteomes" id="UP000284177">
    <property type="component" value="Unassembled WGS sequence"/>
</dbReference>
<dbReference type="Pfam" id="PF01656">
    <property type="entry name" value="CbiA"/>
    <property type="match status" value="1"/>
</dbReference>
<proteinExistence type="predicted"/>
<keyword evidence="6" id="KW-1185">Reference proteome</keyword>
<comment type="caution">
    <text evidence="5">The sequence shown here is derived from an EMBL/GenBank/DDBJ whole genome shotgun (WGS) entry which is preliminary data.</text>
</comment>
<dbReference type="InterPro" id="IPR017896">
    <property type="entry name" value="4Fe4S_Fe-S-bd"/>
</dbReference>
<evidence type="ECO:0000313" key="6">
    <source>
        <dbReference type="Proteomes" id="UP000284177"/>
    </source>
</evidence>
<dbReference type="Gene3D" id="3.40.50.300">
    <property type="entry name" value="P-loop containing nucleotide triphosphate hydrolases"/>
    <property type="match status" value="2"/>
</dbReference>
<evidence type="ECO:0000256" key="2">
    <source>
        <dbReference type="ARBA" id="ARBA00023004"/>
    </source>
</evidence>
<dbReference type="EMBL" id="MCIB01000001">
    <property type="protein sequence ID" value="RKD34261.1"/>
    <property type="molecule type" value="Genomic_DNA"/>
</dbReference>
<dbReference type="GO" id="GO:0051536">
    <property type="term" value="F:iron-sulfur cluster binding"/>
    <property type="evidence" value="ECO:0007669"/>
    <property type="project" value="UniProtKB-KW"/>
</dbReference>
<dbReference type="InterPro" id="IPR002586">
    <property type="entry name" value="CobQ/CobB/MinD/ParA_Nub-bd_dom"/>
</dbReference>
<dbReference type="GO" id="GO:0046872">
    <property type="term" value="F:metal ion binding"/>
    <property type="evidence" value="ECO:0007669"/>
    <property type="project" value="UniProtKB-KW"/>
</dbReference>
<evidence type="ECO:0000256" key="1">
    <source>
        <dbReference type="ARBA" id="ARBA00022723"/>
    </source>
</evidence>
<dbReference type="PROSITE" id="PS51379">
    <property type="entry name" value="4FE4S_FER_2"/>
    <property type="match status" value="2"/>
</dbReference>
<keyword evidence="3" id="KW-0411">Iron-sulfur</keyword>
<dbReference type="PANTHER" id="PTHR43063:SF1">
    <property type="entry name" value="4FE-4S CLUSTER CONTAINING PARA FAMILY ATPASE PROTEIN"/>
    <property type="match status" value="1"/>
</dbReference>
<dbReference type="Pfam" id="PF00037">
    <property type="entry name" value="Fer4"/>
    <property type="match status" value="1"/>
</dbReference>
<dbReference type="SUPFAM" id="SSF54862">
    <property type="entry name" value="4Fe-4S ferredoxins"/>
    <property type="match status" value="1"/>
</dbReference>
<dbReference type="PROSITE" id="PS00198">
    <property type="entry name" value="4FE4S_FER_1"/>
    <property type="match status" value="1"/>
</dbReference>
<gene>
    <name evidence="5" type="ORF">BET03_00055</name>
</gene>
<evidence type="ECO:0000259" key="4">
    <source>
        <dbReference type="PROSITE" id="PS51379"/>
    </source>
</evidence>
<dbReference type="RefSeq" id="WP_120165963.1">
    <property type="nucleotide sequence ID" value="NZ_MCIB01000001.1"/>
</dbReference>
<feature type="domain" description="4Fe-4S ferredoxin-type" evidence="4">
    <location>
        <begin position="91"/>
        <end position="119"/>
    </location>
</feature>
<evidence type="ECO:0000256" key="3">
    <source>
        <dbReference type="ARBA" id="ARBA00023014"/>
    </source>
</evidence>
<organism evidence="5 6">
    <name type="scientific">Thermohalobacter berrensis</name>
    <dbReference type="NCBI Taxonomy" id="99594"/>
    <lineage>
        <taxon>Bacteria</taxon>
        <taxon>Bacillati</taxon>
        <taxon>Bacillota</taxon>
        <taxon>Tissierellia</taxon>
        <taxon>Tissierellales</taxon>
        <taxon>Thermohalobacteraceae</taxon>
        <taxon>Thermohalobacter</taxon>
    </lineage>
</organism>
<protein>
    <submittedName>
        <fullName evidence="5">(4Fe-4S)-binding protein</fullName>
    </submittedName>
</protein>
<evidence type="ECO:0000313" key="5">
    <source>
        <dbReference type="EMBL" id="RKD34261.1"/>
    </source>
</evidence>
<keyword evidence="2" id="KW-0408">Iron</keyword>
<dbReference type="SUPFAM" id="SSF52540">
    <property type="entry name" value="P-loop containing nucleoside triphosphate hydrolases"/>
    <property type="match status" value="1"/>
</dbReference>
<accession>A0A419T9W0</accession>
<dbReference type="AlphaFoldDB" id="A0A419T9W0"/>
<dbReference type="OrthoDB" id="9778602at2"/>
<name>A0A419T9W0_9FIRM</name>
<reference evidence="5 6" key="1">
    <citation type="submission" date="2016-08" db="EMBL/GenBank/DDBJ databases">
        <title>Novel Firmicutes and Novel Genomes.</title>
        <authorList>
            <person name="Poppleton D.I."/>
            <person name="Gribaldo S."/>
        </authorList>
    </citation>
    <scope>NUCLEOTIDE SEQUENCE [LARGE SCALE GENOMIC DNA]</scope>
    <source>
        <strain evidence="5 6">CTT3</strain>
    </source>
</reference>
<sequence>MNISVLSGKGGTGKTTISTNLAVRLTTKGYKTQYLDFDVEEPNGFIFLKPQIKNREDVAVKVPQIDEDLCNGCGLCAKKCNFNAISVVKGKVVLFEKLCHSCGLCSIICPQKAVTETDRVIGKIEKGFNGKLITYRGILNIGEPMGVPIIEKLQEQTKSDYINIIDSPPGSSCNVVHSIEGSDYSILVTEPTKFGLHDLKIAVKVVEKFNIPYGVVINKSQQDNIIEDFCNKNNIKIIAKIPFDRKIAHKYSKGDLLINDEKIASIFDSIISEVVEVD</sequence>